<keyword evidence="1" id="KW-0472">Membrane</keyword>
<keyword evidence="1" id="KW-0812">Transmembrane</keyword>
<gene>
    <name evidence="2" type="ORF">CVN68_06320</name>
</gene>
<accession>A0A2K8MCK6</accession>
<reference evidence="2 3" key="1">
    <citation type="submission" date="2017-11" db="EMBL/GenBank/DDBJ databases">
        <title>Complete genome sequence of Sphingomonas sp. Strain Cra20, a psychrotolerant potential plant growth promoting rhizobacteria.</title>
        <authorList>
            <person name="Luo Y."/>
        </authorList>
    </citation>
    <scope>NUCLEOTIDE SEQUENCE [LARGE SCALE GENOMIC DNA]</scope>
    <source>
        <strain evidence="2 3">Cra20</strain>
    </source>
</reference>
<proteinExistence type="predicted"/>
<name>A0A2K8MCK6_9SPHN</name>
<dbReference type="KEGG" id="sphc:CVN68_06320"/>
<evidence type="ECO:0000313" key="2">
    <source>
        <dbReference type="EMBL" id="ATY31632.1"/>
    </source>
</evidence>
<dbReference type="EMBL" id="CP024923">
    <property type="protein sequence ID" value="ATY31632.1"/>
    <property type="molecule type" value="Genomic_DNA"/>
</dbReference>
<protein>
    <submittedName>
        <fullName evidence="2">Uncharacterized protein</fullName>
    </submittedName>
</protein>
<organism evidence="2 3">
    <name type="scientific">Sphingomonas psychrotolerans</name>
    <dbReference type="NCBI Taxonomy" id="1327635"/>
    <lineage>
        <taxon>Bacteria</taxon>
        <taxon>Pseudomonadati</taxon>
        <taxon>Pseudomonadota</taxon>
        <taxon>Alphaproteobacteria</taxon>
        <taxon>Sphingomonadales</taxon>
        <taxon>Sphingomonadaceae</taxon>
        <taxon>Sphingomonas</taxon>
    </lineage>
</organism>
<feature type="transmembrane region" description="Helical" evidence="1">
    <location>
        <begin position="92"/>
        <end position="109"/>
    </location>
</feature>
<feature type="transmembrane region" description="Helical" evidence="1">
    <location>
        <begin position="26"/>
        <end position="58"/>
    </location>
</feature>
<keyword evidence="3" id="KW-1185">Reference proteome</keyword>
<dbReference type="Proteomes" id="UP000229081">
    <property type="component" value="Chromosome"/>
</dbReference>
<evidence type="ECO:0000256" key="1">
    <source>
        <dbReference type="SAM" id="Phobius"/>
    </source>
</evidence>
<evidence type="ECO:0000313" key="3">
    <source>
        <dbReference type="Proteomes" id="UP000229081"/>
    </source>
</evidence>
<dbReference type="AlphaFoldDB" id="A0A2K8MCK6"/>
<feature type="transmembrane region" description="Helical" evidence="1">
    <location>
        <begin position="70"/>
        <end position="86"/>
    </location>
</feature>
<keyword evidence="1" id="KW-1133">Transmembrane helix</keyword>
<sequence length="117" mass="11925">MFVLTAALADLYLKLPAPIVIEPQSVLLLVGLCLPAMVIGTIVALPINGVGALAMLAFGGSFAPARSRTAWALAGGILGGVGVWLFETDANFSFAVVATSVFCGWLSSWSDAGIADA</sequence>